<evidence type="ECO:0000313" key="1">
    <source>
        <dbReference type="EMBL" id="RMX51866.1"/>
    </source>
</evidence>
<dbReference type="EMBL" id="RCHS01001712">
    <property type="protein sequence ID" value="RMX51866.1"/>
    <property type="molecule type" value="Genomic_DNA"/>
</dbReference>
<name>A0A3M6UE70_POCDA</name>
<accession>A0A3M6UE70</accession>
<dbReference type="Proteomes" id="UP000275408">
    <property type="component" value="Unassembled WGS sequence"/>
</dbReference>
<reference evidence="1 2" key="1">
    <citation type="journal article" date="2018" name="Sci. Rep.">
        <title>Comparative analysis of the Pocillopora damicornis genome highlights role of immune system in coral evolution.</title>
        <authorList>
            <person name="Cunning R."/>
            <person name="Bay R.A."/>
            <person name="Gillette P."/>
            <person name="Baker A.C."/>
            <person name="Traylor-Knowles N."/>
        </authorList>
    </citation>
    <scope>NUCLEOTIDE SEQUENCE [LARGE SCALE GENOMIC DNA]</scope>
    <source>
        <strain evidence="1">RSMAS</strain>
        <tissue evidence="1">Whole animal</tissue>
    </source>
</reference>
<organism evidence="1 2">
    <name type="scientific">Pocillopora damicornis</name>
    <name type="common">Cauliflower coral</name>
    <name type="synonym">Millepora damicornis</name>
    <dbReference type="NCBI Taxonomy" id="46731"/>
    <lineage>
        <taxon>Eukaryota</taxon>
        <taxon>Metazoa</taxon>
        <taxon>Cnidaria</taxon>
        <taxon>Anthozoa</taxon>
        <taxon>Hexacorallia</taxon>
        <taxon>Scleractinia</taxon>
        <taxon>Astrocoeniina</taxon>
        <taxon>Pocilloporidae</taxon>
        <taxon>Pocillopora</taxon>
    </lineage>
</organism>
<dbReference type="AlphaFoldDB" id="A0A3M6UE70"/>
<proteinExistence type="predicted"/>
<evidence type="ECO:0000313" key="2">
    <source>
        <dbReference type="Proteomes" id="UP000275408"/>
    </source>
</evidence>
<keyword evidence="2" id="KW-1185">Reference proteome</keyword>
<gene>
    <name evidence="1" type="ORF">pdam_00018480</name>
</gene>
<protein>
    <submittedName>
        <fullName evidence="1">Uncharacterized protein</fullName>
    </submittedName>
</protein>
<comment type="caution">
    <text evidence="1">The sequence shown here is derived from an EMBL/GenBank/DDBJ whole genome shotgun (WGS) entry which is preliminary data.</text>
</comment>
<sequence>MFPKSLIHLRLSTVNTEVRTLQEHTSGFFAKADLQLKRMVEDFYNQDFTDSIVDDSRGHWSVALPARGLPIS</sequence>